<evidence type="ECO:0000259" key="6">
    <source>
        <dbReference type="PROSITE" id="PS50059"/>
    </source>
</evidence>
<keyword evidence="4" id="KW-0413">Isomerase</keyword>
<dbReference type="PANTHER" id="PTHR46222">
    <property type="entry name" value="PEPTIDYL-PROLYL CIS-TRANS ISOMERASE FKBP7/14"/>
    <property type="match status" value="1"/>
</dbReference>
<dbReference type="SUPFAM" id="SSF54534">
    <property type="entry name" value="FKBP-like"/>
    <property type="match status" value="1"/>
</dbReference>
<dbReference type="GeneTree" id="ENSGT00940000157858"/>
<name>A0A3Q2YJ30_HIPCM</name>
<proteinExistence type="predicted"/>
<keyword evidence="1 5" id="KW-0732">Signal</keyword>
<keyword evidence="4" id="KW-0697">Rotamase</keyword>
<feature type="domain" description="PPIase FKBP-type" evidence="6">
    <location>
        <begin position="45"/>
        <end position="125"/>
    </location>
</feature>
<dbReference type="STRING" id="109280.ENSHCOP00000013422"/>
<dbReference type="OMA" id="YLACKPL"/>
<dbReference type="EC" id="5.2.1.8" evidence="4"/>
<evidence type="ECO:0000256" key="2">
    <source>
        <dbReference type="ARBA" id="ARBA00022737"/>
    </source>
</evidence>
<evidence type="ECO:0000256" key="5">
    <source>
        <dbReference type="SAM" id="SignalP"/>
    </source>
</evidence>
<accession>A0A3Q2YJ30</accession>
<keyword evidence="8" id="KW-1185">Reference proteome</keyword>
<dbReference type="GO" id="GO:0003755">
    <property type="term" value="F:peptidyl-prolyl cis-trans isomerase activity"/>
    <property type="evidence" value="ECO:0007669"/>
    <property type="project" value="UniProtKB-KW"/>
</dbReference>
<dbReference type="InterPro" id="IPR001179">
    <property type="entry name" value="PPIase_FKBP_dom"/>
</dbReference>
<dbReference type="InterPro" id="IPR046357">
    <property type="entry name" value="PPIase_dom_sf"/>
</dbReference>
<dbReference type="Gene3D" id="3.10.50.40">
    <property type="match status" value="1"/>
</dbReference>
<keyword evidence="3" id="KW-0325">Glycoprotein</keyword>
<dbReference type="Pfam" id="PF00254">
    <property type="entry name" value="FKBP_C"/>
    <property type="match status" value="1"/>
</dbReference>
<sequence length="153" mass="17157">MLLPLLSWLCSSLVAAVYGGALPEAEVKLEVLHKPFLCHRKSKYGDMMLVHHQGYFENGTMFHDSRGDPTEGDKHAMWFILGIREVIKGWDQGLQNMCAGEKRKLIVPPALAYGKEGKGTVEHLPGLSVCPTFLLCLAWHVVFFYLACKPLLF</sequence>
<dbReference type="Proteomes" id="UP000264820">
    <property type="component" value="Unplaced"/>
</dbReference>
<dbReference type="InterPro" id="IPR052273">
    <property type="entry name" value="PPIase_FKBP"/>
</dbReference>
<feature type="signal peptide" evidence="5">
    <location>
        <begin position="1"/>
        <end position="16"/>
    </location>
</feature>
<dbReference type="PROSITE" id="PS50059">
    <property type="entry name" value="FKBP_PPIASE"/>
    <property type="match status" value="1"/>
</dbReference>
<protein>
    <recommendedName>
        <fullName evidence="4">peptidylprolyl isomerase</fullName>
        <ecNumber evidence="4">5.2.1.8</ecNumber>
    </recommendedName>
</protein>
<evidence type="ECO:0000256" key="1">
    <source>
        <dbReference type="ARBA" id="ARBA00022729"/>
    </source>
</evidence>
<reference evidence="7" key="2">
    <citation type="submission" date="2025-09" db="UniProtKB">
        <authorList>
            <consortium name="Ensembl"/>
        </authorList>
    </citation>
    <scope>IDENTIFICATION</scope>
</reference>
<reference evidence="7" key="1">
    <citation type="submission" date="2025-08" db="UniProtKB">
        <authorList>
            <consortium name="Ensembl"/>
        </authorList>
    </citation>
    <scope>IDENTIFICATION</scope>
</reference>
<dbReference type="Ensembl" id="ENSHCOT00000020746.1">
    <property type="protein sequence ID" value="ENSHCOP00000013422.1"/>
    <property type="gene ID" value="ENSHCOG00000000465.1"/>
</dbReference>
<feature type="chain" id="PRO_5018596655" description="peptidylprolyl isomerase" evidence="5">
    <location>
        <begin position="17"/>
        <end position="153"/>
    </location>
</feature>
<comment type="catalytic activity">
    <reaction evidence="4">
        <text>[protein]-peptidylproline (omega=180) = [protein]-peptidylproline (omega=0)</text>
        <dbReference type="Rhea" id="RHEA:16237"/>
        <dbReference type="Rhea" id="RHEA-COMP:10747"/>
        <dbReference type="Rhea" id="RHEA-COMP:10748"/>
        <dbReference type="ChEBI" id="CHEBI:83833"/>
        <dbReference type="ChEBI" id="CHEBI:83834"/>
        <dbReference type="EC" id="5.2.1.8"/>
    </reaction>
</comment>
<evidence type="ECO:0000313" key="8">
    <source>
        <dbReference type="Proteomes" id="UP000264820"/>
    </source>
</evidence>
<evidence type="ECO:0000256" key="4">
    <source>
        <dbReference type="PROSITE-ProRule" id="PRU00277"/>
    </source>
</evidence>
<dbReference type="AlphaFoldDB" id="A0A3Q2YJ30"/>
<evidence type="ECO:0000256" key="3">
    <source>
        <dbReference type="ARBA" id="ARBA00023180"/>
    </source>
</evidence>
<dbReference type="PANTHER" id="PTHR46222:SF1">
    <property type="entry name" value="PEPTIDYL-PROLYL CIS-TRANS ISOMERASE FKBP14"/>
    <property type="match status" value="1"/>
</dbReference>
<evidence type="ECO:0000313" key="7">
    <source>
        <dbReference type="Ensembl" id="ENSHCOP00000013422.1"/>
    </source>
</evidence>
<organism evidence="7 8">
    <name type="scientific">Hippocampus comes</name>
    <name type="common">Tiger tail seahorse</name>
    <dbReference type="NCBI Taxonomy" id="109280"/>
    <lineage>
        <taxon>Eukaryota</taxon>
        <taxon>Metazoa</taxon>
        <taxon>Chordata</taxon>
        <taxon>Craniata</taxon>
        <taxon>Vertebrata</taxon>
        <taxon>Euteleostomi</taxon>
        <taxon>Actinopterygii</taxon>
        <taxon>Neopterygii</taxon>
        <taxon>Teleostei</taxon>
        <taxon>Neoteleostei</taxon>
        <taxon>Acanthomorphata</taxon>
        <taxon>Syngnathiaria</taxon>
        <taxon>Syngnathiformes</taxon>
        <taxon>Syngnathoidei</taxon>
        <taxon>Syngnathidae</taxon>
        <taxon>Hippocampus</taxon>
    </lineage>
</organism>
<keyword evidence="2" id="KW-0677">Repeat</keyword>